<dbReference type="SUPFAM" id="SSF51556">
    <property type="entry name" value="Metallo-dependent hydrolases"/>
    <property type="match status" value="1"/>
</dbReference>
<dbReference type="CDD" id="cd01300">
    <property type="entry name" value="YtcJ_like"/>
    <property type="match status" value="1"/>
</dbReference>
<evidence type="ECO:0000313" key="2">
    <source>
        <dbReference type="EMBL" id="VWC30555.1"/>
    </source>
</evidence>
<dbReference type="InterPro" id="IPR032466">
    <property type="entry name" value="Metal_Hydrolase"/>
</dbReference>
<proteinExistence type="predicted"/>
<dbReference type="SUPFAM" id="SSF51338">
    <property type="entry name" value="Composite domain of metallo-dependent hydrolases"/>
    <property type="match status" value="1"/>
</dbReference>
<dbReference type="InterPro" id="IPR013108">
    <property type="entry name" value="Amidohydro_3"/>
</dbReference>
<dbReference type="Gene3D" id="3.10.310.70">
    <property type="match status" value="1"/>
</dbReference>
<feature type="domain" description="Amidohydrolase 3" evidence="1">
    <location>
        <begin position="103"/>
        <end position="604"/>
    </location>
</feature>
<keyword evidence="2" id="KW-0378">Hydrolase</keyword>
<dbReference type="RefSeq" id="WP_174972844.1">
    <property type="nucleotide sequence ID" value="NZ_CABVPU010000034.1"/>
</dbReference>
<dbReference type="PANTHER" id="PTHR22642:SF2">
    <property type="entry name" value="PROTEIN LONG AFTER FAR-RED 3"/>
    <property type="match status" value="1"/>
</dbReference>
<dbReference type="Gene3D" id="3.20.20.140">
    <property type="entry name" value="Metal-dependent hydrolases"/>
    <property type="match status" value="1"/>
</dbReference>
<dbReference type="InterPro" id="IPR033932">
    <property type="entry name" value="YtcJ-like"/>
</dbReference>
<accession>A0A6P2RC46</accession>
<protein>
    <submittedName>
        <fullName evidence="2">Amidohydrolase</fullName>
    </submittedName>
</protein>
<sequence>MFHRHQLGCACCSPHLVATALGQGEHEWQDLLKELSLLEAHRAPEAVIFHGGHIYPDPEDTSKQVDALGIADHKVIAAGTLDDVRRRVREKFPDAREQGLKDNQTLLPGLIDPHMHILPSAVFQTKPWTDLSPFEDQRLRDKYGETFIRKQLTDAIADAKKYSGKWVCGIGVDPSLMSEWLDIDRTWLDGVSTDMCLFLVNASGHLGYANSAALQAAGLEESNPDGVLTESQVGQVMKVMPPPKPADLLRKIHDLLQDANKQGITTLFDAGLGMGMGYFEVVVMKALAKTSMMTVRLGAALFGNNELWSMWLKHFKPQLDSEPDALFTIRAMKLIADGSNQGLTGLQRQPYKCCNEHSVPGVGPNGLFNFNPIETLAQIMQEVVAAEWPVMTHANGDEAISNVLAAYQLALSKVPPPPSVPPQPAKAPVELRHRIEHASLLSDDDLRTMKRLSVSPSFLIGHVGYWGRAFQKTILGEERALKLDRCKSALREGLRISLHSDRFVSPLGPLRYMDQAIGRVMEADPEHAVLNEAECLSPSEALRAVTIDAAWQCHLDDQIGSLKEGKQADLVILEQDPLQAKPGNPYQLRDIPVLETWVSGCKVYPAPDASTR</sequence>
<dbReference type="AlphaFoldDB" id="A0A6P2RC46"/>
<dbReference type="InterPro" id="IPR011059">
    <property type="entry name" value="Metal-dep_hydrolase_composite"/>
</dbReference>
<evidence type="ECO:0000313" key="3">
    <source>
        <dbReference type="Proteomes" id="UP000494174"/>
    </source>
</evidence>
<dbReference type="EMBL" id="CABVPU010000034">
    <property type="protein sequence ID" value="VWC30555.1"/>
    <property type="molecule type" value="Genomic_DNA"/>
</dbReference>
<evidence type="ECO:0000259" key="1">
    <source>
        <dbReference type="Pfam" id="PF07969"/>
    </source>
</evidence>
<dbReference type="GO" id="GO:0016810">
    <property type="term" value="F:hydrolase activity, acting on carbon-nitrogen (but not peptide) bonds"/>
    <property type="evidence" value="ECO:0007669"/>
    <property type="project" value="InterPro"/>
</dbReference>
<organism evidence="2 3">
    <name type="scientific">Burkholderia lata (strain ATCC 17760 / DSM 23089 / LMG 22485 / NCIMB 9086 / R18194 / 383)</name>
    <dbReference type="NCBI Taxonomy" id="482957"/>
    <lineage>
        <taxon>Bacteria</taxon>
        <taxon>Pseudomonadati</taxon>
        <taxon>Pseudomonadota</taxon>
        <taxon>Betaproteobacteria</taxon>
        <taxon>Burkholderiales</taxon>
        <taxon>Burkholderiaceae</taxon>
        <taxon>Burkholderia</taxon>
        <taxon>Burkholderia cepacia complex</taxon>
    </lineage>
</organism>
<dbReference type="Gene3D" id="2.30.40.10">
    <property type="entry name" value="Urease, subunit C, domain 1"/>
    <property type="match status" value="1"/>
</dbReference>
<dbReference type="Proteomes" id="UP000494174">
    <property type="component" value="Unassembled WGS sequence"/>
</dbReference>
<gene>
    <name evidence="2" type="ORF">BLA15945_06416</name>
</gene>
<dbReference type="PANTHER" id="PTHR22642">
    <property type="entry name" value="IMIDAZOLONEPROPIONASE"/>
    <property type="match status" value="1"/>
</dbReference>
<name>A0A6P2RC46_BURL3</name>
<dbReference type="Pfam" id="PF07969">
    <property type="entry name" value="Amidohydro_3"/>
    <property type="match status" value="1"/>
</dbReference>
<reference evidence="2 3" key="1">
    <citation type="submission" date="2019-09" db="EMBL/GenBank/DDBJ databases">
        <authorList>
            <person name="Depoorter E."/>
        </authorList>
    </citation>
    <scope>NUCLEOTIDE SEQUENCE [LARGE SCALE GENOMIC DNA]</scope>
    <source>
        <strain evidence="2">R-15945</strain>
    </source>
</reference>